<dbReference type="OMA" id="ADEIMMQ"/>
<sequence length="369" mass="42010">MEHSGGSHLRTGQQVKPRIEEIEQRIQFRSPKGGPAAAHHQSAEVDAENASAALVLRTPQQAENGNANITAMTPHNPSKFAFLSAEKPGSGIKQFEADVIQKQAQYSRQINEMEARLATFHMRLADESLERERELSNTVEDYVYEPIGQAMKRSLDRIEHDFIQPVLDPKRALPDEKGEDQEAPELMVLETDNAESTSEEDVAENDDDGNGEPAIRTNLVKLERQTHHLEARMNHHEHVTLFNSKRVAFDAIEQQCRKSIQPAIQLEKVKANEREAKIIRNFESSVGSVTRHLAEMQAARSSSLGYIEQQLDAWELGDVVRMEGYLKQIQAMKRQVLEEREERRRQDEVVVEKILHAKKMLEQDLFTVI</sequence>
<evidence type="ECO:0000313" key="2">
    <source>
        <dbReference type="EMBL" id="EJK68342.1"/>
    </source>
</evidence>
<dbReference type="EMBL" id="AGNL01011524">
    <property type="protein sequence ID" value="EJK68342.1"/>
    <property type="molecule type" value="Genomic_DNA"/>
</dbReference>
<accession>K0TCX0</accession>
<evidence type="ECO:0000256" key="1">
    <source>
        <dbReference type="SAM" id="MobiDB-lite"/>
    </source>
</evidence>
<name>K0TCX0_THAOC</name>
<keyword evidence="3" id="KW-1185">Reference proteome</keyword>
<feature type="compositionally biased region" description="Basic and acidic residues" evidence="1">
    <location>
        <begin position="167"/>
        <end position="176"/>
    </location>
</feature>
<dbReference type="eggNOG" id="ENOG502T59D">
    <property type="taxonomic scope" value="Eukaryota"/>
</dbReference>
<comment type="caution">
    <text evidence="2">The sequence shown here is derived from an EMBL/GenBank/DDBJ whole genome shotgun (WGS) entry which is preliminary data.</text>
</comment>
<gene>
    <name evidence="2" type="ORF">THAOC_10486</name>
</gene>
<proteinExistence type="predicted"/>
<feature type="region of interest" description="Disordered" evidence="1">
    <location>
        <begin position="167"/>
        <end position="186"/>
    </location>
</feature>
<evidence type="ECO:0000313" key="3">
    <source>
        <dbReference type="Proteomes" id="UP000266841"/>
    </source>
</evidence>
<dbReference type="Proteomes" id="UP000266841">
    <property type="component" value="Unassembled WGS sequence"/>
</dbReference>
<feature type="region of interest" description="Disordered" evidence="1">
    <location>
        <begin position="191"/>
        <end position="214"/>
    </location>
</feature>
<protein>
    <submittedName>
        <fullName evidence="2">Uncharacterized protein</fullName>
    </submittedName>
</protein>
<feature type="compositionally biased region" description="Acidic residues" evidence="1">
    <location>
        <begin position="197"/>
        <end position="210"/>
    </location>
</feature>
<reference evidence="2 3" key="1">
    <citation type="journal article" date="2012" name="Genome Biol.">
        <title>Genome and low-iron response of an oceanic diatom adapted to chronic iron limitation.</title>
        <authorList>
            <person name="Lommer M."/>
            <person name="Specht M."/>
            <person name="Roy A.S."/>
            <person name="Kraemer L."/>
            <person name="Andreson R."/>
            <person name="Gutowska M.A."/>
            <person name="Wolf J."/>
            <person name="Bergner S.V."/>
            <person name="Schilhabel M.B."/>
            <person name="Klostermeier U.C."/>
            <person name="Beiko R.G."/>
            <person name="Rosenstiel P."/>
            <person name="Hippler M."/>
            <person name="Laroche J."/>
        </authorList>
    </citation>
    <scope>NUCLEOTIDE SEQUENCE [LARGE SCALE GENOMIC DNA]</scope>
    <source>
        <strain evidence="2 3">CCMP1005</strain>
    </source>
</reference>
<organism evidence="2 3">
    <name type="scientific">Thalassiosira oceanica</name>
    <name type="common">Marine diatom</name>
    <dbReference type="NCBI Taxonomy" id="159749"/>
    <lineage>
        <taxon>Eukaryota</taxon>
        <taxon>Sar</taxon>
        <taxon>Stramenopiles</taxon>
        <taxon>Ochrophyta</taxon>
        <taxon>Bacillariophyta</taxon>
        <taxon>Coscinodiscophyceae</taxon>
        <taxon>Thalassiosirophycidae</taxon>
        <taxon>Thalassiosirales</taxon>
        <taxon>Thalassiosiraceae</taxon>
        <taxon>Thalassiosira</taxon>
    </lineage>
</organism>
<dbReference type="AlphaFoldDB" id="K0TCX0"/>